<proteinExistence type="predicted"/>
<dbReference type="Proteomes" id="UP001164539">
    <property type="component" value="Chromosome 1"/>
</dbReference>
<reference evidence="1 2" key="1">
    <citation type="journal article" date="2023" name="Science">
        <title>Complex scaffold remodeling in plant triterpene biosynthesis.</title>
        <authorList>
            <person name="De La Pena R."/>
            <person name="Hodgson H."/>
            <person name="Liu J.C."/>
            <person name="Stephenson M.J."/>
            <person name="Martin A.C."/>
            <person name="Owen C."/>
            <person name="Harkess A."/>
            <person name="Leebens-Mack J."/>
            <person name="Jimenez L.E."/>
            <person name="Osbourn A."/>
            <person name="Sattely E.S."/>
        </authorList>
    </citation>
    <scope>NUCLEOTIDE SEQUENCE [LARGE SCALE GENOMIC DNA]</scope>
    <source>
        <strain evidence="2">cv. JPN11</strain>
        <tissue evidence="1">Leaf</tissue>
    </source>
</reference>
<accession>A0ACC1Z255</accession>
<protein>
    <submittedName>
        <fullName evidence="1">Cytochrome P450 family ent-kaurenoic acid oxidase</fullName>
    </submittedName>
</protein>
<evidence type="ECO:0000313" key="1">
    <source>
        <dbReference type="EMBL" id="KAJ4729714.1"/>
    </source>
</evidence>
<dbReference type="EMBL" id="CM051394">
    <property type="protein sequence ID" value="KAJ4729714.1"/>
    <property type="molecule type" value="Genomic_DNA"/>
</dbReference>
<gene>
    <name evidence="1" type="ORF">OWV82_002448</name>
</gene>
<sequence length="489" mass="55872">MELDILWLNLAIFIGSFILLFGFLRKVNEWYYVRKLGEKRHSLPPGDMGWPFLGNMLSFIRAFRSSNPDTFINNLVRRYGRTGVYKTHLFGSPAIILCTPETCRQVLMDDDKFGNGYPVSAIRLTGKRSFHSVSSSEHKRLRKLTTSPINGHEALAMYIGYIEEIVIASLEEWGSINGPIEFFCEIRKVTFKVITHIFLGSCSDSTLGLMEKYYVDMFEGVKSAAINIPGFAFHRALKARNKLVKIFEGILDDRRTMKKSDHQKMKRGMIDLIMDVEDENRQKLDDEDIIDLLLLFLLAGYESSALIAMWATIFLHQRPETLQKAKEEQEEIIKKRPSSQKGLSLKEIKQMEYLAKVIDETLRLITMPISNFREAKTDVSIKGYVIPKGWKVLISNQGVHMDPENYSIPKEFNPSRWDNHVVKPGSFIPFGAGSKLCPGADLARLEVSIFLHYFLLKYSLKQLDPGCPTVHLPVPRPSDNCLAKVIKLK</sequence>
<organism evidence="1 2">
    <name type="scientific">Melia azedarach</name>
    <name type="common">Chinaberry tree</name>
    <dbReference type="NCBI Taxonomy" id="155640"/>
    <lineage>
        <taxon>Eukaryota</taxon>
        <taxon>Viridiplantae</taxon>
        <taxon>Streptophyta</taxon>
        <taxon>Embryophyta</taxon>
        <taxon>Tracheophyta</taxon>
        <taxon>Spermatophyta</taxon>
        <taxon>Magnoliopsida</taxon>
        <taxon>eudicotyledons</taxon>
        <taxon>Gunneridae</taxon>
        <taxon>Pentapetalae</taxon>
        <taxon>rosids</taxon>
        <taxon>malvids</taxon>
        <taxon>Sapindales</taxon>
        <taxon>Meliaceae</taxon>
        <taxon>Melia</taxon>
    </lineage>
</organism>
<comment type="caution">
    <text evidence="1">The sequence shown here is derived from an EMBL/GenBank/DDBJ whole genome shotgun (WGS) entry which is preliminary data.</text>
</comment>
<evidence type="ECO:0000313" key="2">
    <source>
        <dbReference type="Proteomes" id="UP001164539"/>
    </source>
</evidence>
<keyword evidence="2" id="KW-1185">Reference proteome</keyword>
<name>A0ACC1Z255_MELAZ</name>